<proteinExistence type="predicted"/>
<dbReference type="AlphaFoldDB" id="A0A6P2I4C1"/>
<dbReference type="Gene3D" id="3.90.550.10">
    <property type="entry name" value="Spore Coat Polysaccharide Biosynthesis Protein SpsA, Chain A"/>
    <property type="match status" value="1"/>
</dbReference>
<feature type="domain" description="Glycosyltransferase 2-like" evidence="1">
    <location>
        <begin position="29"/>
        <end position="155"/>
    </location>
</feature>
<organism evidence="2 3">
    <name type="scientific">Burkholderia paludis</name>
    <dbReference type="NCBI Taxonomy" id="1506587"/>
    <lineage>
        <taxon>Bacteria</taxon>
        <taxon>Pseudomonadati</taxon>
        <taxon>Pseudomonadota</taxon>
        <taxon>Betaproteobacteria</taxon>
        <taxon>Burkholderiales</taxon>
        <taxon>Burkholderiaceae</taxon>
        <taxon>Burkholderia</taxon>
        <taxon>Burkholderia cepacia complex</taxon>
    </lineage>
</organism>
<name>A0A6P2I4C1_9BURK</name>
<dbReference type="GO" id="GO:0016740">
    <property type="term" value="F:transferase activity"/>
    <property type="evidence" value="ECO:0007669"/>
    <property type="project" value="UniProtKB-KW"/>
</dbReference>
<protein>
    <submittedName>
        <fullName evidence="2">Group 2 family glycosyl transferase</fullName>
    </submittedName>
</protein>
<dbReference type="SUPFAM" id="SSF53448">
    <property type="entry name" value="Nucleotide-diphospho-sugar transferases"/>
    <property type="match status" value="1"/>
</dbReference>
<evidence type="ECO:0000259" key="1">
    <source>
        <dbReference type="Pfam" id="PF00535"/>
    </source>
</evidence>
<gene>
    <name evidence="2" type="ORF">BPA30113_00839</name>
</gene>
<dbReference type="InterPro" id="IPR029044">
    <property type="entry name" value="Nucleotide-diphossugar_trans"/>
</dbReference>
<dbReference type="PANTHER" id="PTHR43179:SF7">
    <property type="entry name" value="RHAMNOSYLTRANSFERASE WBBL"/>
    <property type="match status" value="1"/>
</dbReference>
<evidence type="ECO:0000313" key="2">
    <source>
        <dbReference type="EMBL" id="VWB24060.1"/>
    </source>
</evidence>
<keyword evidence="2" id="KW-0808">Transferase</keyword>
<evidence type="ECO:0000313" key="3">
    <source>
        <dbReference type="Proteomes" id="UP000494330"/>
    </source>
</evidence>
<dbReference type="Proteomes" id="UP000494330">
    <property type="component" value="Unassembled WGS sequence"/>
</dbReference>
<dbReference type="InterPro" id="IPR001173">
    <property type="entry name" value="Glyco_trans_2-like"/>
</dbReference>
<dbReference type="PANTHER" id="PTHR43179">
    <property type="entry name" value="RHAMNOSYLTRANSFERASE WBBL"/>
    <property type="match status" value="1"/>
</dbReference>
<dbReference type="RefSeq" id="WP_200880657.1">
    <property type="nucleotide sequence ID" value="NZ_CABVQD010000002.1"/>
</dbReference>
<accession>A0A6P2I4C1</accession>
<keyword evidence="3" id="KW-1185">Reference proteome</keyword>
<dbReference type="CDD" id="cd04186">
    <property type="entry name" value="GT_2_like_c"/>
    <property type="match status" value="1"/>
</dbReference>
<dbReference type="EMBL" id="CABVQD010000002">
    <property type="protein sequence ID" value="VWB24060.1"/>
    <property type="molecule type" value="Genomic_DNA"/>
</dbReference>
<dbReference type="Pfam" id="PF00535">
    <property type="entry name" value="Glycos_transf_2"/>
    <property type="match status" value="1"/>
</dbReference>
<reference evidence="2 3" key="1">
    <citation type="submission" date="2019-09" db="EMBL/GenBank/DDBJ databases">
        <authorList>
            <person name="Depoorter E."/>
        </authorList>
    </citation>
    <scope>NUCLEOTIDE SEQUENCE [LARGE SCALE GENOMIC DNA]</scope>
    <source>
        <strain evidence="2">LMG 30113</strain>
    </source>
</reference>
<sequence length="354" mass="38609">MMTAISTRGTGCADTASGFACPPSRRALSILIVTYNSAGEIGAQLDALRADADRDDWQVIVLDNASADGTADLVEQRHPWVTLVRSPRNLGFAAGNNLAARHADGALLLLLNPDAEPAPGAVRAGVARMQARPDVGVAGARLTGGDGGDQPSARMFPSVLNDALAVSGLSARYPRSRFFGRADRTWCDPAAPACVDWVPGAFALIRRDLFCRLGGFDERFFLYYEEVDLCRRVKQRGFEVCYWPDLVVRHVGGVSARSVTRSTGEAFSGAGAQLTLWRMRSAMLYYRKHHGLSAAWLANRAELGWHALRAWRHARGADGPGRRNKVLDARRQADLLQRAWRETMGGRVSPPTPW</sequence>